<dbReference type="RefSeq" id="WP_106741845.1">
    <property type="nucleotide sequence ID" value="NZ_PXYY01000045.1"/>
</dbReference>
<comment type="caution">
    <text evidence="4">The sequence shown here is derived from an EMBL/GenBank/DDBJ whole genome shotgun (WGS) entry which is preliminary data.</text>
</comment>
<dbReference type="Gene3D" id="3.40.50.1820">
    <property type="entry name" value="alpha/beta hydrolase"/>
    <property type="match status" value="1"/>
</dbReference>
<keyword evidence="2" id="KW-0378">Hydrolase</keyword>
<evidence type="ECO:0000256" key="1">
    <source>
        <dbReference type="ARBA" id="ARBA00006499"/>
    </source>
</evidence>
<dbReference type="Pfam" id="PF02230">
    <property type="entry name" value="Abhydrolase_2"/>
    <property type="match status" value="1"/>
</dbReference>
<reference evidence="4 5" key="1">
    <citation type="submission" date="2018-03" db="EMBL/GenBank/DDBJ databases">
        <title>Neisseria weixii sp. nov., isolated from the intestinal contents of Tibetan Plateau pika (Ochotona curzoniae) in Yushu, Qinghai Province, China.</title>
        <authorList>
            <person name="Gui Z."/>
        </authorList>
    </citation>
    <scope>NUCLEOTIDE SEQUENCE [LARGE SCALE GENOMIC DNA]</scope>
    <source>
        <strain evidence="4 5">ATCC 51483</strain>
    </source>
</reference>
<evidence type="ECO:0000313" key="4">
    <source>
        <dbReference type="EMBL" id="PSJ80154.1"/>
    </source>
</evidence>
<keyword evidence="5" id="KW-1185">Reference proteome</keyword>
<proteinExistence type="inferred from homology"/>
<comment type="similarity">
    <text evidence="1">Belongs to the AB hydrolase superfamily. AB hydrolase 2 family.</text>
</comment>
<name>A0A2P7TZK3_9NEIS</name>
<dbReference type="Proteomes" id="UP000241868">
    <property type="component" value="Unassembled WGS sequence"/>
</dbReference>
<evidence type="ECO:0000259" key="3">
    <source>
        <dbReference type="Pfam" id="PF02230"/>
    </source>
</evidence>
<sequence>MTTHQPTPIIINPTARQSAVILLHGLTASGQAFVPIAHYLQQYLPDTRFVLPTTPVRAVAWAGRQRVTAWYDLNGDNFTRNEDADGILQSAAYVQGLVDELIQRGIAPHTIAIGGFSQGGAISLLGGLLYPQRLAGLFSLSSYLPLPAVWQDKQADSNRNTPIFIAHGDNDQPIPFAHSQAGYHLLSQNHELDLHRYSMGHEVVTQELDDLGAWLAGKCFQAV</sequence>
<dbReference type="InterPro" id="IPR050565">
    <property type="entry name" value="LYPA1-2/EST-like"/>
</dbReference>
<gene>
    <name evidence="4" type="ORF">C7N83_07885</name>
</gene>
<dbReference type="InterPro" id="IPR029058">
    <property type="entry name" value="AB_hydrolase_fold"/>
</dbReference>
<dbReference type="GO" id="GO:0016787">
    <property type="term" value="F:hydrolase activity"/>
    <property type="evidence" value="ECO:0007669"/>
    <property type="project" value="UniProtKB-KW"/>
</dbReference>
<dbReference type="EMBL" id="PXYY01000045">
    <property type="protein sequence ID" value="PSJ80154.1"/>
    <property type="molecule type" value="Genomic_DNA"/>
</dbReference>
<evidence type="ECO:0000313" key="5">
    <source>
        <dbReference type="Proteomes" id="UP000241868"/>
    </source>
</evidence>
<organism evidence="4 5">
    <name type="scientific">Neisseria iguanae</name>
    <dbReference type="NCBI Taxonomy" id="90242"/>
    <lineage>
        <taxon>Bacteria</taxon>
        <taxon>Pseudomonadati</taxon>
        <taxon>Pseudomonadota</taxon>
        <taxon>Betaproteobacteria</taxon>
        <taxon>Neisseriales</taxon>
        <taxon>Neisseriaceae</taxon>
        <taxon>Neisseria</taxon>
    </lineage>
</organism>
<dbReference type="AlphaFoldDB" id="A0A2P7TZK3"/>
<feature type="domain" description="Phospholipase/carboxylesterase/thioesterase" evidence="3">
    <location>
        <begin position="12"/>
        <end position="214"/>
    </location>
</feature>
<dbReference type="SUPFAM" id="SSF53474">
    <property type="entry name" value="alpha/beta-Hydrolases"/>
    <property type="match status" value="1"/>
</dbReference>
<evidence type="ECO:0000256" key="2">
    <source>
        <dbReference type="ARBA" id="ARBA00022801"/>
    </source>
</evidence>
<accession>A0A2P7TZK3</accession>
<dbReference type="PANTHER" id="PTHR10655">
    <property type="entry name" value="LYSOPHOSPHOLIPASE-RELATED"/>
    <property type="match status" value="1"/>
</dbReference>
<protein>
    <submittedName>
        <fullName evidence="4">Phospholipase</fullName>
    </submittedName>
</protein>
<dbReference type="PANTHER" id="PTHR10655:SF17">
    <property type="entry name" value="LYSOPHOSPHOLIPASE-LIKE PROTEIN 1"/>
    <property type="match status" value="1"/>
</dbReference>
<dbReference type="InterPro" id="IPR003140">
    <property type="entry name" value="PLipase/COase/thioEstase"/>
</dbReference>
<dbReference type="OrthoDB" id="9801763at2"/>